<name>A0A067N8E0_BOTB1</name>
<reference evidence="12" key="1">
    <citation type="journal article" date="2014" name="Proc. Natl. Acad. Sci. U.S.A.">
        <title>Extensive sampling of basidiomycete genomes demonstrates inadequacy of the white-rot/brown-rot paradigm for wood decay fungi.</title>
        <authorList>
            <person name="Riley R."/>
            <person name="Salamov A.A."/>
            <person name="Brown D.W."/>
            <person name="Nagy L.G."/>
            <person name="Floudas D."/>
            <person name="Held B.W."/>
            <person name="Levasseur A."/>
            <person name="Lombard V."/>
            <person name="Morin E."/>
            <person name="Otillar R."/>
            <person name="Lindquist E.A."/>
            <person name="Sun H."/>
            <person name="LaButti K.M."/>
            <person name="Schmutz J."/>
            <person name="Jabbour D."/>
            <person name="Luo H."/>
            <person name="Baker S.E."/>
            <person name="Pisabarro A.G."/>
            <person name="Walton J.D."/>
            <person name="Blanchette R.A."/>
            <person name="Henrissat B."/>
            <person name="Martin F."/>
            <person name="Cullen D."/>
            <person name="Hibbett D.S."/>
            <person name="Grigoriev I.V."/>
        </authorList>
    </citation>
    <scope>NUCLEOTIDE SEQUENCE [LARGE SCALE GENOMIC DNA]</scope>
    <source>
        <strain evidence="12">FD-172 SS1</strain>
    </source>
</reference>
<feature type="domain" description="GH18" evidence="10">
    <location>
        <begin position="46"/>
        <end position="326"/>
    </location>
</feature>
<feature type="signal peptide" evidence="9">
    <location>
        <begin position="1"/>
        <end position="23"/>
    </location>
</feature>
<keyword evidence="6" id="KW-0624">Polysaccharide degradation</keyword>
<dbReference type="PANTHER" id="PTHR46476:SF9">
    <property type="entry name" value="GH18 DOMAIN-CONTAINING PROTEIN"/>
    <property type="match status" value="1"/>
</dbReference>
<evidence type="ECO:0000259" key="10">
    <source>
        <dbReference type="PROSITE" id="PS51910"/>
    </source>
</evidence>
<dbReference type="OrthoDB" id="3012298at2759"/>
<dbReference type="InterPro" id="IPR001579">
    <property type="entry name" value="Glyco_hydro_18_chit_AS"/>
</dbReference>
<dbReference type="GO" id="GO:0006032">
    <property type="term" value="P:chitin catabolic process"/>
    <property type="evidence" value="ECO:0007669"/>
    <property type="project" value="UniProtKB-KW"/>
</dbReference>
<sequence>MVSFSRLSITLAWLALFAPTVVAAPARALSTRPVDRAALADTPPAPRWAIYWDKYVAGENGLPSPEKLKGFNVLYLSFLLTSGAADQAQQWASLSADTRKSMKTQYADAGIKVMVSALGETEQPVTAKVDPVETARKFASFVKEYELDGIDVDFEDFPAIDAADGGAEAWLATLTKTLRSELPAGEYIITHAPVAPWFSTAKYPAGAYTKVHNDAGDLIDWYNIQFYNQGVDEYTTCDTLNDHSNDATWPQTSVMQIAQTVGLHKAVLGKTARPSDGNNGYMDPKALATCLSKLKNEGWDAGLMVWEYPDAKGAWLQAARAESWPV</sequence>
<keyword evidence="4" id="KW-0119">Carbohydrate metabolism</keyword>
<evidence type="ECO:0000256" key="9">
    <source>
        <dbReference type="SAM" id="SignalP"/>
    </source>
</evidence>
<dbReference type="GO" id="GO:0000272">
    <property type="term" value="P:polysaccharide catabolic process"/>
    <property type="evidence" value="ECO:0007669"/>
    <property type="project" value="UniProtKB-KW"/>
</dbReference>
<keyword evidence="2 7" id="KW-0378">Hydrolase</keyword>
<evidence type="ECO:0000313" key="12">
    <source>
        <dbReference type="Proteomes" id="UP000027195"/>
    </source>
</evidence>
<accession>A0A067N8E0</accession>
<dbReference type="Proteomes" id="UP000027195">
    <property type="component" value="Unassembled WGS sequence"/>
</dbReference>
<evidence type="ECO:0000256" key="4">
    <source>
        <dbReference type="ARBA" id="ARBA00023277"/>
    </source>
</evidence>
<keyword evidence="9" id="KW-0732">Signal</keyword>
<dbReference type="InParanoid" id="A0A067N8E0"/>
<keyword evidence="5 7" id="KW-0326">Glycosidase</keyword>
<keyword evidence="12" id="KW-1185">Reference proteome</keyword>
<dbReference type="HOGENOM" id="CLU_050410_1_0_1"/>
<evidence type="ECO:0000256" key="6">
    <source>
        <dbReference type="ARBA" id="ARBA00023326"/>
    </source>
</evidence>
<dbReference type="Gene3D" id="3.20.20.80">
    <property type="entry name" value="Glycosidases"/>
    <property type="match status" value="1"/>
</dbReference>
<proteinExistence type="inferred from homology"/>
<dbReference type="PANTHER" id="PTHR46476">
    <property type="entry name" value="CHITINASE 2-LIKE"/>
    <property type="match status" value="1"/>
</dbReference>
<evidence type="ECO:0000256" key="3">
    <source>
        <dbReference type="ARBA" id="ARBA00023024"/>
    </source>
</evidence>
<evidence type="ECO:0000256" key="1">
    <source>
        <dbReference type="ARBA" id="ARBA00000822"/>
    </source>
</evidence>
<dbReference type="PROSITE" id="PS01095">
    <property type="entry name" value="GH18_1"/>
    <property type="match status" value="1"/>
</dbReference>
<evidence type="ECO:0000256" key="5">
    <source>
        <dbReference type="ARBA" id="ARBA00023295"/>
    </source>
</evidence>
<feature type="chain" id="PRO_5001641893" evidence="9">
    <location>
        <begin position="24"/>
        <end position="326"/>
    </location>
</feature>
<dbReference type="CDD" id="cd00598">
    <property type="entry name" value="GH18_chitinase-like"/>
    <property type="match status" value="1"/>
</dbReference>
<comment type="catalytic activity">
    <reaction evidence="1">
        <text>Random endo-hydrolysis of N-acetyl-beta-D-glucosaminide (1-&gt;4)-beta-linkages in chitin and chitodextrins.</text>
        <dbReference type="EC" id="3.2.1.14"/>
    </reaction>
</comment>
<comment type="similarity">
    <text evidence="8">Belongs to the glycosyl hydrolase 18 family.</text>
</comment>
<evidence type="ECO:0000256" key="2">
    <source>
        <dbReference type="ARBA" id="ARBA00022801"/>
    </source>
</evidence>
<evidence type="ECO:0000313" key="11">
    <source>
        <dbReference type="EMBL" id="KDQ20357.1"/>
    </source>
</evidence>
<dbReference type="Pfam" id="PF00704">
    <property type="entry name" value="Glyco_hydro_18"/>
    <property type="match status" value="1"/>
</dbReference>
<dbReference type="AlphaFoldDB" id="A0A067N8E0"/>
<dbReference type="PROSITE" id="PS51910">
    <property type="entry name" value="GH18_2"/>
    <property type="match status" value="1"/>
</dbReference>
<dbReference type="SUPFAM" id="SSF51445">
    <property type="entry name" value="(Trans)glycosidases"/>
    <property type="match status" value="1"/>
</dbReference>
<evidence type="ECO:0000256" key="7">
    <source>
        <dbReference type="RuleBase" id="RU000489"/>
    </source>
</evidence>
<evidence type="ECO:0000256" key="8">
    <source>
        <dbReference type="RuleBase" id="RU004453"/>
    </source>
</evidence>
<dbReference type="InterPro" id="IPR001223">
    <property type="entry name" value="Glyco_hydro18_cat"/>
</dbReference>
<protein>
    <submittedName>
        <fullName evidence="11">Glycoside hydrolase family 18 protein</fullName>
    </submittedName>
</protein>
<dbReference type="EMBL" id="KL198018">
    <property type="protein sequence ID" value="KDQ20357.1"/>
    <property type="molecule type" value="Genomic_DNA"/>
</dbReference>
<keyword evidence="3" id="KW-0146">Chitin degradation</keyword>
<organism evidence="11 12">
    <name type="scientific">Botryobasidium botryosum (strain FD-172 SS1)</name>
    <dbReference type="NCBI Taxonomy" id="930990"/>
    <lineage>
        <taxon>Eukaryota</taxon>
        <taxon>Fungi</taxon>
        <taxon>Dikarya</taxon>
        <taxon>Basidiomycota</taxon>
        <taxon>Agaricomycotina</taxon>
        <taxon>Agaricomycetes</taxon>
        <taxon>Cantharellales</taxon>
        <taxon>Botryobasidiaceae</taxon>
        <taxon>Botryobasidium</taxon>
    </lineage>
</organism>
<dbReference type="InterPro" id="IPR017853">
    <property type="entry name" value="GH"/>
</dbReference>
<gene>
    <name evidence="11" type="ORF">BOTBODRAFT_41507</name>
</gene>
<dbReference type="GO" id="GO:0008843">
    <property type="term" value="F:endochitinase activity"/>
    <property type="evidence" value="ECO:0007669"/>
    <property type="project" value="UniProtKB-EC"/>
</dbReference>